<organism evidence="2 3">
    <name type="scientific">Nocardioides vastitatis</name>
    <dbReference type="NCBI Taxonomy" id="2568655"/>
    <lineage>
        <taxon>Bacteria</taxon>
        <taxon>Bacillati</taxon>
        <taxon>Actinomycetota</taxon>
        <taxon>Actinomycetes</taxon>
        <taxon>Propionibacteriales</taxon>
        <taxon>Nocardioidaceae</taxon>
        <taxon>Nocardioides</taxon>
    </lineage>
</organism>
<dbReference type="PANTHER" id="PTHR20935:SF1">
    <property type="entry name" value="SLL1549 PROTEIN"/>
    <property type="match status" value="1"/>
</dbReference>
<dbReference type="Gene3D" id="3.40.50.1240">
    <property type="entry name" value="Phosphoglycerate mutase-like"/>
    <property type="match status" value="1"/>
</dbReference>
<dbReference type="InterPro" id="IPR013078">
    <property type="entry name" value="His_Pase_superF_clade-1"/>
</dbReference>
<dbReference type="CDD" id="cd07067">
    <property type="entry name" value="HP_PGM_like"/>
    <property type="match status" value="1"/>
</dbReference>
<keyword evidence="3" id="KW-1185">Reference proteome</keyword>
<sequence>MDSNRQVVVVRHAKAEAFAPNDVDRVLADSGRADARALGRWFREQGIDADAAYVSYAARTRETWALVAEAARWEVEPEIDGGLYGTDEDGVLELLRETDDSARTAVVVGHNPAIGLLAQLLDDGDGGAAGTDLAGFPTCTAAVFEVTCSWADVAPMCARLRAFHVARA</sequence>
<accession>A0ABW0ZFV4</accession>
<dbReference type="InterPro" id="IPR051021">
    <property type="entry name" value="Mito_Ser/Thr_phosphatase"/>
</dbReference>
<proteinExistence type="predicted"/>
<reference evidence="3" key="1">
    <citation type="journal article" date="2019" name="Int. J. Syst. Evol. Microbiol.">
        <title>The Global Catalogue of Microorganisms (GCM) 10K type strain sequencing project: providing services to taxonomists for standard genome sequencing and annotation.</title>
        <authorList>
            <consortium name="The Broad Institute Genomics Platform"/>
            <consortium name="The Broad Institute Genome Sequencing Center for Infectious Disease"/>
            <person name="Wu L."/>
            <person name="Ma J."/>
        </authorList>
    </citation>
    <scope>NUCLEOTIDE SEQUENCE [LARGE SCALE GENOMIC DNA]</scope>
    <source>
        <strain evidence="3">YIM 94188</strain>
    </source>
</reference>
<keyword evidence="1" id="KW-0378">Hydrolase</keyword>
<dbReference type="InterPro" id="IPR029033">
    <property type="entry name" value="His_PPase_superfam"/>
</dbReference>
<comment type="caution">
    <text evidence="2">The sequence shown here is derived from an EMBL/GenBank/DDBJ whole genome shotgun (WGS) entry which is preliminary data.</text>
</comment>
<name>A0ABW0ZFV4_9ACTN</name>
<protein>
    <submittedName>
        <fullName evidence="2">SixA phosphatase family protein</fullName>
    </submittedName>
</protein>
<evidence type="ECO:0000313" key="2">
    <source>
        <dbReference type="EMBL" id="MFC5729884.1"/>
    </source>
</evidence>
<dbReference type="Pfam" id="PF00300">
    <property type="entry name" value="His_Phos_1"/>
    <property type="match status" value="1"/>
</dbReference>
<dbReference type="PANTHER" id="PTHR20935">
    <property type="entry name" value="PHOSPHOGLYCERATE MUTASE-RELATED"/>
    <property type="match status" value="1"/>
</dbReference>
<dbReference type="SUPFAM" id="SSF53254">
    <property type="entry name" value="Phosphoglycerate mutase-like"/>
    <property type="match status" value="1"/>
</dbReference>
<evidence type="ECO:0000256" key="1">
    <source>
        <dbReference type="ARBA" id="ARBA00022801"/>
    </source>
</evidence>
<dbReference type="Proteomes" id="UP001596072">
    <property type="component" value="Unassembled WGS sequence"/>
</dbReference>
<dbReference type="EMBL" id="JBHSNS010000006">
    <property type="protein sequence ID" value="MFC5729884.1"/>
    <property type="molecule type" value="Genomic_DNA"/>
</dbReference>
<dbReference type="SMART" id="SM00855">
    <property type="entry name" value="PGAM"/>
    <property type="match status" value="1"/>
</dbReference>
<evidence type="ECO:0000313" key="3">
    <source>
        <dbReference type="Proteomes" id="UP001596072"/>
    </source>
</evidence>
<gene>
    <name evidence="2" type="ORF">ACFPQB_13230</name>
</gene>
<dbReference type="RefSeq" id="WP_136433072.1">
    <property type="nucleotide sequence ID" value="NZ_JBHSNS010000006.1"/>
</dbReference>